<dbReference type="GO" id="GO:0005886">
    <property type="term" value="C:plasma membrane"/>
    <property type="evidence" value="ECO:0007669"/>
    <property type="project" value="UniProtKB-SubCell"/>
</dbReference>
<feature type="transmembrane region" description="Helical" evidence="7">
    <location>
        <begin position="215"/>
        <end position="238"/>
    </location>
</feature>
<dbReference type="PANTHER" id="PTHR30213:SF0">
    <property type="entry name" value="UPF0761 MEMBRANE PROTEIN YIHY"/>
    <property type="match status" value="1"/>
</dbReference>
<dbReference type="PANTHER" id="PTHR30213">
    <property type="entry name" value="INNER MEMBRANE PROTEIN YHJD"/>
    <property type="match status" value="1"/>
</dbReference>
<evidence type="ECO:0000256" key="4">
    <source>
        <dbReference type="ARBA" id="ARBA00022989"/>
    </source>
</evidence>
<evidence type="ECO:0000256" key="1">
    <source>
        <dbReference type="ARBA" id="ARBA00004651"/>
    </source>
</evidence>
<dbReference type="AlphaFoldDB" id="A0A1C0ARX5"/>
<dbReference type="Proteomes" id="UP000093501">
    <property type="component" value="Unassembled WGS sequence"/>
</dbReference>
<dbReference type="RefSeq" id="WP_068749589.1">
    <property type="nucleotide sequence ID" value="NZ_LR214441.1"/>
</dbReference>
<accession>A0A1C0ARX5</accession>
<feature type="transmembrane region" description="Helical" evidence="7">
    <location>
        <begin position="285"/>
        <end position="307"/>
    </location>
</feature>
<proteinExistence type="predicted"/>
<evidence type="ECO:0000256" key="2">
    <source>
        <dbReference type="ARBA" id="ARBA00022475"/>
    </source>
</evidence>
<feature type="transmembrane region" description="Helical" evidence="7">
    <location>
        <begin position="175"/>
        <end position="195"/>
    </location>
</feature>
<feature type="transmembrane region" description="Helical" evidence="7">
    <location>
        <begin position="250"/>
        <end position="273"/>
    </location>
</feature>
<name>A0A1C0ARX5_9ACTN</name>
<protein>
    <submittedName>
        <fullName evidence="8">Ribonuclease BN</fullName>
    </submittedName>
</protein>
<dbReference type="NCBIfam" id="TIGR00765">
    <property type="entry name" value="yihY_not_rbn"/>
    <property type="match status" value="1"/>
</dbReference>
<keyword evidence="4 7" id="KW-1133">Transmembrane helix</keyword>
<organism evidence="8 9">
    <name type="scientific">Tessaracoccus lapidicaptus</name>
    <dbReference type="NCBI Taxonomy" id="1427523"/>
    <lineage>
        <taxon>Bacteria</taxon>
        <taxon>Bacillati</taxon>
        <taxon>Actinomycetota</taxon>
        <taxon>Actinomycetes</taxon>
        <taxon>Propionibacteriales</taxon>
        <taxon>Propionibacteriaceae</taxon>
        <taxon>Tessaracoccus</taxon>
    </lineage>
</organism>
<comment type="subcellular location">
    <subcellularLocation>
        <location evidence="1">Cell membrane</location>
        <topology evidence="1">Multi-pass membrane protein</topology>
    </subcellularLocation>
</comment>
<reference evidence="9" key="1">
    <citation type="submission" date="2016-07" db="EMBL/GenBank/DDBJ databases">
        <authorList>
            <person name="Florea S."/>
            <person name="Webb J.S."/>
            <person name="Jaromczyk J."/>
            <person name="Schardl C.L."/>
        </authorList>
    </citation>
    <scope>NUCLEOTIDE SEQUENCE [LARGE SCALE GENOMIC DNA]</scope>
    <source>
        <strain evidence="9">IPBSL-7</strain>
    </source>
</reference>
<evidence type="ECO:0000256" key="5">
    <source>
        <dbReference type="ARBA" id="ARBA00023136"/>
    </source>
</evidence>
<feature type="region of interest" description="Disordered" evidence="6">
    <location>
        <begin position="1"/>
        <end position="42"/>
    </location>
</feature>
<keyword evidence="2" id="KW-1003">Cell membrane</keyword>
<comment type="caution">
    <text evidence="8">The sequence shown here is derived from an EMBL/GenBank/DDBJ whole genome shotgun (WGS) entry which is preliminary data.</text>
</comment>
<feature type="transmembrane region" description="Helical" evidence="7">
    <location>
        <begin position="69"/>
        <end position="91"/>
    </location>
</feature>
<keyword evidence="9" id="KW-1185">Reference proteome</keyword>
<evidence type="ECO:0000313" key="8">
    <source>
        <dbReference type="EMBL" id="OCL37147.1"/>
    </source>
</evidence>
<dbReference type="EMBL" id="MBQD01000002">
    <property type="protein sequence ID" value="OCL37147.1"/>
    <property type="molecule type" value="Genomic_DNA"/>
</dbReference>
<evidence type="ECO:0000256" key="7">
    <source>
        <dbReference type="SAM" id="Phobius"/>
    </source>
</evidence>
<gene>
    <name evidence="8" type="ORF">BCR15_11850</name>
</gene>
<evidence type="ECO:0000256" key="3">
    <source>
        <dbReference type="ARBA" id="ARBA00022692"/>
    </source>
</evidence>
<sequence length="369" mass="39984">MSPDQKFADGSEPESVDQTRDKAATAPHPEDPRKPDSPSDLAKPSWRYALRRALSEFSKDHVTDLAASLTYFAVLSLFPMLLALVSLLGVFGRGEQTVEGINRWIETYAPAELSALLSDTITGLAGQTGAGLALVTGLAGALWAASGYVGAFSRAMNRIYEVEEGRPIWKHKPQMLALTFVLVLLMAVIVFALLLSGDLADTVGAFIGLADTTVLLWNIAKWPVVVALAVLAVALLYYFTPNVRQPRFRWISVGAVVALVVSALAVAAFSVYVANFASYNATYGIIGSVIVMLLGLWIINNVLLFGAEIDAEIERGRQLQGGIEAEETIKLPPRDTRASEKLADKHAALVDRGRELRLEHGRDHSRDEA</sequence>
<keyword evidence="3 7" id="KW-0812">Transmembrane</keyword>
<evidence type="ECO:0000313" key="9">
    <source>
        <dbReference type="Proteomes" id="UP000093501"/>
    </source>
</evidence>
<feature type="compositionally biased region" description="Basic and acidic residues" evidence="6">
    <location>
        <begin position="17"/>
        <end position="37"/>
    </location>
</feature>
<dbReference type="Pfam" id="PF03631">
    <property type="entry name" value="Virul_fac_BrkB"/>
    <property type="match status" value="1"/>
</dbReference>
<evidence type="ECO:0000256" key="6">
    <source>
        <dbReference type="SAM" id="MobiDB-lite"/>
    </source>
</evidence>
<keyword evidence="5 7" id="KW-0472">Membrane</keyword>
<dbReference type="InterPro" id="IPR017039">
    <property type="entry name" value="Virul_fac_BrkB"/>
</dbReference>